<keyword evidence="3 7" id="KW-1003">Cell membrane</keyword>
<keyword evidence="4 7" id="KW-0812">Transmembrane</keyword>
<dbReference type="PANTHER" id="PTHR12677:SF59">
    <property type="entry name" value="GOLGI APPARATUS MEMBRANE PROTEIN TVP38-RELATED"/>
    <property type="match status" value="1"/>
</dbReference>
<dbReference type="Proteomes" id="UP001500037">
    <property type="component" value="Unassembled WGS sequence"/>
</dbReference>
<keyword evidence="10" id="KW-1185">Reference proteome</keyword>
<evidence type="ECO:0000313" key="9">
    <source>
        <dbReference type="EMBL" id="GAA1231870.1"/>
    </source>
</evidence>
<dbReference type="Pfam" id="PF09335">
    <property type="entry name" value="VTT_dom"/>
    <property type="match status" value="1"/>
</dbReference>
<evidence type="ECO:0000256" key="2">
    <source>
        <dbReference type="ARBA" id="ARBA00008640"/>
    </source>
</evidence>
<evidence type="ECO:0000256" key="5">
    <source>
        <dbReference type="ARBA" id="ARBA00022989"/>
    </source>
</evidence>
<dbReference type="RefSeq" id="WP_344441218.1">
    <property type="nucleotide sequence ID" value="NZ_BAAALF010000029.1"/>
</dbReference>
<dbReference type="InterPro" id="IPR032816">
    <property type="entry name" value="VTT_dom"/>
</dbReference>
<dbReference type="InterPro" id="IPR015414">
    <property type="entry name" value="TMEM64"/>
</dbReference>
<evidence type="ECO:0000256" key="6">
    <source>
        <dbReference type="ARBA" id="ARBA00023136"/>
    </source>
</evidence>
<dbReference type="EMBL" id="BAAALF010000029">
    <property type="protein sequence ID" value="GAA1231870.1"/>
    <property type="molecule type" value="Genomic_DNA"/>
</dbReference>
<evidence type="ECO:0000313" key="10">
    <source>
        <dbReference type="Proteomes" id="UP001500037"/>
    </source>
</evidence>
<feature type="transmembrane region" description="Helical" evidence="7">
    <location>
        <begin position="47"/>
        <end position="66"/>
    </location>
</feature>
<keyword evidence="5 7" id="KW-1133">Transmembrane helix</keyword>
<reference evidence="10" key="1">
    <citation type="journal article" date="2019" name="Int. J. Syst. Evol. Microbiol.">
        <title>The Global Catalogue of Microorganisms (GCM) 10K type strain sequencing project: providing services to taxonomists for standard genome sequencing and annotation.</title>
        <authorList>
            <consortium name="The Broad Institute Genomics Platform"/>
            <consortium name="The Broad Institute Genome Sequencing Center for Infectious Disease"/>
            <person name="Wu L."/>
            <person name="Ma J."/>
        </authorList>
    </citation>
    <scope>NUCLEOTIDE SEQUENCE [LARGE SCALE GENOMIC DNA]</scope>
    <source>
        <strain evidence="10">JCM 13004</strain>
    </source>
</reference>
<evidence type="ECO:0000256" key="3">
    <source>
        <dbReference type="ARBA" id="ARBA00022475"/>
    </source>
</evidence>
<feature type="transmembrane region" description="Helical" evidence="7">
    <location>
        <begin position="86"/>
        <end position="105"/>
    </location>
</feature>
<comment type="caution">
    <text evidence="9">The sequence shown here is derived from an EMBL/GenBank/DDBJ whole genome shotgun (WGS) entry which is preliminary data.</text>
</comment>
<accession>A0ABP4GRC5</accession>
<feature type="transmembrane region" description="Helical" evidence="7">
    <location>
        <begin position="162"/>
        <end position="185"/>
    </location>
</feature>
<dbReference type="PANTHER" id="PTHR12677">
    <property type="entry name" value="GOLGI APPARATUS MEMBRANE PROTEIN TVP38-RELATED"/>
    <property type="match status" value="1"/>
</dbReference>
<name>A0ABP4GRC5_9ACTN</name>
<evidence type="ECO:0000256" key="7">
    <source>
        <dbReference type="RuleBase" id="RU366058"/>
    </source>
</evidence>
<gene>
    <name evidence="9" type="ORF">GCM10009665_22650</name>
</gene>
<evidence type="ECO:0000256" key="1">
    <source>
        <dbReference type="ARBA" id="ARBA00004651"/>
    </source>
</evidence>
<evidence type="ECO:0000259" key="8">
    <source>
        <dbReference type="Pfam" id="PF09335"/>
    </source>
</evidence>
<protein>
    <recommendedName>
        <fullName evidence="7">TVP38/TMEM64 family membrane protein</fullName>
    </recommendedName>
</protein>
<comment type="subcellular location">
    <subcellularLocation>
        <location evidence="1 7">Cell membrane</location>
        <topology evidence="1 7">Multi-pass membrane protein</topology>
    </subcellularLocation>
</comment>
<comment type="similarity">
    <text evidence="2 7">Belongs to the TVP38/TMEM64 family.</text>
</comment>
<feature type="domain" description="VTT" evidence="8">
    <location>
        <begin position="65"/>
        <end position="182"/>
    </location>
</feature>
<feature type="transmembrane region" description="Helical" evidence="7">
    <location>
        <begin position="15"/>
        <end position="35"/>
    </location>
</feature>
<organism evidence="9 10">
    <name type="scientific">Kitasatospora nipponensis</name>
    <dbReference type="NCBI Taxonomy" id="258049"/>
    <lineage>
        <taxon>Bacteria</taxon>
        <taxon>Bacillati</taxon>
        <taxon>Actinomycetota</taxon>
        <taxon>Actinomycetes</taxon>
        <taxon>Kitasatosporales</taxon>
        <taxon>Streptomycetaceae</taxon>
        <taxon>Kitasatospora</taxon>
    </lineage>
</organism>
<proteinExistence type="inferred from homology"/>
<feature type="transmembrane region" description="Helical" evidence="7">
    <location>
        <begin position="191"/>
        <end position="211"/>
    </location>
</feature>
<evidence type="ECO:0000256" key="4">
    <source>
        <dbReference type="ARBA" id="ARBA00022692"/>
    </source>
</evidence>
<sequence>MPFAAPLHRAVRSPWARPVLLLVILAAAAGAALLWDPRVLATAVPGIWRAPAFAVLFALGTLAFVPKPALSVAAGVLFGTERGLPLAVLGTTAGAALAFGLGRGLGRRALRPLLRGRALTALDRRLTEQGFRSVLLLRLVPGVPFQAINLGAALSGVRLRPFLAGTALGVLPGTAAYVVAGASAGSPGSPAFLAATAAIVLMALLSLAAMWRTRRREAAGATTAVGVTAEAEAPVPAAATG</sequence>
<keyword evidence="6 7" id="KW-0472">Membrane</keyword>